<gene>
    <name evidence="2" type="ORF">GCM10011335_50820</name>
</gene>
<evidence type="ECO:0000259" key="1">
    <source>
        <dbReference type="Pfam" id="PF15919"/>
    </source>
</evidence>
<feature type="domain" description="HicB-like antitoxin of toxin-antitoxin system" evidence="1">
    <location>
        <begin position="4"/>
        <end position="122"/>
    </location>
</feature>
<name>A0A917DHY9_9HYPH</name>
<proteinExistence type="predicted"/>
<dbReference type="AlphaFoldDB" id="A0A917DHY9"/>
<comment type="caution">
    <text evidence="2">The sequence shown here is derived from an EMBL/GenBank/DDBJ whole genome shotgun (WGS) entry which is preliminary data.</text>
</comment>
<protein>
    <submittedName>
        <fullName evidence="2">HicB family protein</fullName>
    </submittedName>
</protein>
<evidence type="ECO:0000313" key="3">
    <source>
        <dbReference type="Proteomes" id="UP000613160"/>
    </source>
</evidence>
<dbReference type="PANTHER" id="PTHR34504:SF2">
    <property type="entry name" value="UPF0150 PROTEIN SSL0259"/>
    <property type="match status" value="1"/>
</dbReference>
<dbReference type="RefSeq" id="WP_188855242.1">
    <property type="nucleotide sequence ID" value="NZ_BMJJ01000019.1"/>
</dbReference>
<dbReference type="SUPFAM" id="SSF143100">
    <property type="entry name" value="TTHA1013/TTHA0281-like"/>
    <property type="match status" value="1"/>
</dbReference>
<reference evidence="2" key="2">
    <citation type="submission" date="2020-09" db="EMBL/GenBank/DDBJ databases">
        <authorList>
            <person name="Sun Q."/>
            <person name="Zhou Y."/>
        </authorList>
    </citation>
    <scope>NUCLEOTIDE SEQUENCE</scope>
    <source>
        <strain evidence="2">CGMCC 1.15493</strain>
    </source>
</reference>
<reference evidence="2" key="1">
    <citation type="journal article" date="2014" name="Int. J. Syst. Evol. Microbiol.">
        <title>Complete genome sequence of Corynebacterium casei LMG S-19264T (=DSM 44701T), isolated from a smear-ripened cheese.</title>
        <authorList>
            <consortium name="US DOE Joint Genome Institute (JGI-PGF)"/>
            <person name="Walter F."/>
            <person name="Albersmeier A."/>
            <person name="Kalinowski J."/>
            <person name="Ruckert C."/>
        </authorList>
    </citation>
    <scope>NUCLEOTIDE SEQUENCE</scope>
    <source>
        <strain evidence="2">CGMCC 1.15493</strain>
    </source>
</reference>
<dbReference type="Pfam" id="PF15919">
    <property type="entry name" value="HicB_lk_antitox"/>
    <property type="match status" value="1"/>
</dbReference>
<dbReference type="Gene3D" id="3.30.160.250">
    <property type="match status" value="1"/>
</dbReference>
<dbReference type="CDD" id="cd21631">
    <property type="entry name" value="RHH_CopG_NikR-like"/>
    <property type="match status" value="1"/>
</dbReference>
<dbReference type="InterPro" id="IPR051404">
    <property type="entry name" value="TA_system_antitoxin"/>
</dbReference>
<evidence type="ECO:0000313" key="2">
    <source>
        <dbReference type="EMBL" id="GGD41953.1"/>
    </source>
</evidence>
<dbReference type="Proteomes" id="UP000613160">
    <property type="component" value="Unassembled WGS sequence"/>
</dbReference>
<keyword evidence="3" id="KW-1185">Reference proteome</keyword>
<dbReference type="PANTHER" id="PTHR34504">
    <property type="entry name" value="ANTITOXIN HICB"/>
    <property type="match status" value="1"/>
</dbReference>
<dbReference type="InterPro" id="IPR031807">
    <property type="entry name" value="HicB-like"/>
</dbReference>
<dbReference type="InterPro" id="IPR035069">
    <property type="entry name" value="TTHA1013/TTHA0281-like"/>
</dbReference>
<organism evidence="2 3">
    <name type="scientific">Aureimonas glaciei</name>
    <dbReference type="NCBI Taxonomy" id="1776957"/>
    <lineage>
        <taxon>Bacteria</taxon>
        <taxon>Pseudomonadati</taxon>
        <taxon>Pseudomonadota</taxon>
        <taxon>Alphaproteobacteria</taxon>
        <taxon>Hyphomicrobiales</taxon>
        <taxon>Aurantimonadaceae</taxon>
        <taxon>Aureimonas</taxon>
    </lineage>
</organism>
<sequence length="138" mass="14646">MPNYIAIIHKDTDSEFGVSFPDFPGCISAGRDLDDARAMAGEALALHLAGMEADGDPIPEPSSLEAVMADPDNRDGVAILVAVPERTRKTVRVNVTFPVDALRAIDRAAEQRGLTRSGFLLESARSAIGQKGIKRSAG</sequence>
<accession>A0A917DHY9</accession>
<dbReference type="EMBL" id="BMJJ01000019">
    <property type="protein sequence ID" value="GGD41953.1"/>
    <property type="molecule type" value="Genomic_DNA"/>
</dbReference>